<comment type="function">
    <text evidence="1">Participates in various redox reactions through the reversible oxidation of its active center dithiol to a disulfide and catalyzes dithiol-disulfide exchange reactions.</text>
</comment>
<feature type="domain" description="Thioredoxin" evidence="5">
    <location>
        <begin position="9"/>
        <end position="93"/>
    </location>
</feature>
<evidence type="ECO:0000256" key="1">
    <source>
        <dbReference type="ARBA" id="ARBA00003318"/>
    </source>
</evidence>
<name>A0AAN7YQ75_9MYCE</name>
<evidence type="ECO:0000256" key="2">
    <source>
        <dbReference type="ARBA" id="ARBA00022448"/>
    </source>
</evidence>
<sequence>MDKVHHVVSDPELDNLLKNQKVIIDFSAEWSPTFSKLSNEYPNIIFIHVDIDRLSTHPLVKTIRSVPTFQMYVNSALEKEVCGASEGGIKSMLEANK</sequence>
<dbReference type="EMBL" id="JAVFKY010000003">
    <property type="protein sequence ID" value="KAK5579799.1"/>
    <property type="molecule type" value="Genomic_DNA"/>
</dbReference>
<dbReference type="Proteomes" id="UP001344447">
    <property type="component" value="Unassembled WGS sequence"/>
</dbReference>
<keyword evidence="3" id="KW-0249">Electron transport</keyword>
<evidence type="ECO:0000256" key="4">
    <source>
        <dbReference type="ARBA" id="ARBA00023157"/>
    </source>
</evidence>
<dbReference type="InterPro" id="IPR036249">
    <property type="entry name" value="Thioredoxin-like_sf"/>
</dbReference>
<comment type="caution">
    <text evidence="6">The sequence shown here is derived from an EMBL/GenBank/DDBJ whole genome shotgun (WGS) entry which is preliminary data.</text>
</comment>
<accession>A0AAN7YQ75</accession>
<evidence type="ECO:0000313" key="7">
    <source>
        <dbReference type="Proteomes" id="UP001344447"/>
    </source>
</evidence>
<organism evidence="6 7">
    <name type="scientific">Dictyostelium firmibasis</name>
    <dbReference type="NCBI Taxonomy" id="79012"/>
    <lineage>
        <taxon>Eukaryota</taxon>
        <taxon>Amoebozoa</taxon>
        <taxon>Evosea</taxon>
        <taxon>Eumycetozoa</taxon>
        <taxon>Dictyostelia</taxon>
        <taxon>Dictyosteliales</taxon>
        <taxon>Dictyosteliaceae</taxon>
        <taxon>Dictyostelium</taxon>
    </lineage>
</organism>
<dbReference type="SUPFAM" id="SSF52833">
    <property type="entry name" value="Thioredoxin-like"/>
    <property type="match status" value="1"/>
</dbReference>
<dbReference type="PANTHER" id="PTHR46115">
    <property type="entry name" value="THIOREDOXIN-LIKE PROTEIN 1"/>
    <property type="match status" value="1"/>
</dbReference>
<dbReference type="Pfam" id="PF00085">
    <property type="entry name" value="Thioredoxin"/>
    <property type="match status" value="1"/>
</dbReference>
<evidence type="ECO:0000313" key="6">
    <source>
        <dbReference type="EMBL" id="KAK5579799.1"/>
    </source>
</evidence>
<dbReference type="InterPro" id="IPR013766">
    <property type="entry name" value="Thioredoxin_domain"/>
</dbReference>
<gene>
    <name evidence="6" type="ORF">RB653_009486</name>
</gene>
<dbReference type="Gene3D" id="3.40.30.10">
    <property type="entry name" value="Glutaredoxin"/>
    <property type="match status" value="1"/>
</dbReference>
<keyword evidence="2" id="KW-0813">Transport</keyword>
<keyword evidence="4" id="KW-1015">Disulfide bond</keyword>
<reference evidence="6 7" key="1">
    <citation type="submission" date="2023-11" db="EMBL/GenBank/DDBJ databases">
        <title>Dfirmibasis_genome.</title>
        <authorList>
            <person name="Edelbroek B."/>
            <person name="Kjellin J."/>
            <person name="Jerlstrom-Hultqvist J."/>
            <person name="Soderbom F."/>
        </authorList>
    </citation>
    <scope>NUCLEOTIDE SEQUENCE [LARGE SCALE GENOMIC DNA]</scope>
    <source>
        <strain evidence="6 7">TNS-C-14</strain>
    </source>
</reference>
<dbReference type="CDD" id="cd02947">
    <property type="entry name" value="TRX_family"/>
    <property type="match status" value="1"/>
</dbReference>
<dbReference type="AlphaFoldDB" id="A0AAN7YQ75"/>
<keyword evidence="7" id="KW-1185">Reference proteome</keyword>
<proteinExistence type="predicted"/>
<evidence type="ECO:0000259" key="5">
    <source>
        <dbReference type="Pfam" id="PF00085"/>
    </source>
</evidence>
<protein>
    <recommendedName>
        <fullName evidence="5">Thioredoxin domain-containing protein</fullName>
    </recommendedName>
</protein>
<evidence type="ECO:0000256" key="3">
    <source>
        <dbReference type="ARBA" id="ARBA00022982"/>
    </source>
</evidence>